<proteinExistence type="predicted"/>
<dbReference type="InterPro" id="IPR002925">
    <property type="entry name" value="Dienelactn_hydro"/>
</dbReference>
<accession>A0ABP3Q5Z4</accession>
<evidence type="ECO:0000259" key="1">
    <source>
        <dbReference type="Pfam" id="PF01738"/>
    </source>
</evidence>
<protein>
    <recommendedName>
        <fullName evidence="1">Dienelactone hydrolase domain-containing protein</fullName>
    </recommendedName>
</protein>
<reference evidence="3" key="1">
    <citation type="journal article" date="2019" name="Int. J. Syst. Evol. Microbiol.">
        <title>The Global Catalogue of Microorganisms (GCM) 10K type strain sequencing project: providing services to taxonomists for standard genome sequencing and annotation.</title>
        <authorList>
            <consortium name="The Broad Institute Genomics Platform"/>
            <consortium name="The Broad Institute Genome Sequencing Center for Infectious Disease"/>
            <person name="Wu L."/>
            <person name="Ma J."/>
        </authorList>
    </citation>
    <scope>NUCLEOTIDE SEQUENCE [LARGE SCALE GENOMIC DNA]</scope>
    <source>
        <strain evidence="3">JCM 9933</strain>
    </source>
</reference>
<organism evidence="2 3">
    <name type="scientific">Craurococcus roseus</name>
    <dbReference type="NCBI Taxonomy" id="77585"/>
    <lineage>
        <taxon>Bacteria</taxon>
        <taxon>Pseudomonadati</taxon>
        <taxon>Pseudomonadota</taxon>
        <taxon>Alphaproteobacteria</taxon>
        <taxon>Acetobacterales</taxon>
        <taxon>Acetobacteraceae</taxon>
        <taxon>Craurococcus</taxon>
    </lineage>
</organism>
<dbReference type="Gene3D" id="3.40.50.1820">
    <property type="entry name" value="alpha/beta hydrolase"/>
    <property type="match status" value="1"/>
</dbReference>
<comment type="caution">
    <text evidence="2">The sequence shown here is derived from an EMBL/GenBank/DDBJ whole genome shotgun (WGS) entry which is preliminary data.</text>
</comment>
<dbReference type="SUPFAM" id="SSF53474">
    <property type="entry name" value="alpha/beta-Hydrolases"/>
    <property type="match status" value="1"/>
</dbReference>
<evidence type="ECO:0000313" key="2">
    <source>
        <dbReference type="EMBL" id="GAA0583623.1"/>
    </source>
</evidence>
<dbReference type="EMBL" id="BAAAFZ010000028">
    <property type="protein sequence ID" value="GAA0583623.1"/>
    <property type="molecule type" value="Genomic_DNA"/>
</dbReference>
<gene>
    <name evidence="2" type="ORF">GCM10009416_22560</name>
</gene>
<dbReference type="Pfam" id="PF01738">
    <property type="entry name" value="DLH"/>
    <property type="match status" value="1"/>
</dbReference>
<name>A0ABP3Q5Z4_9PROT</name>
<feature type="domain" description="Dienelactone hydrolase" evidence="1">
    <location>
        <begin position="32"/>
        <end position="90"/>
    </location>
</feature>
<sequence>MVFLLPDEVWDARRAWPYLDRLSSLGVAVVELWPDQDQRLTLADARAAIAAATDEFGIDPSRVALLGFGTGGRMALALAARDRPAVALYPACEGAPALDRDARAMVLHPDEAREARACAALTAGRPGARADRASTGAGHAWDVVVEQVDGRLLLPHPDDPNALSRRLPAYPDNWATFRAAQAVSRFLLADPPAAHLPAAASGVQAAP</sequence>
<evidence type="ECO:0000313" key="3">
    <source>
        <dbReference type="Proteomes" id="UP001501588"/>
    </source>
</evidence>
<dbReference type="InterPro" id="IPR029058">
    <property type="entry name" value="AB_hydrolase_fold"/>
</dbReference>
<dbReference type="Proteomes" id="UP001501588">
    <property type="component" value="Unassembled WGS sequence"/>
</dbReference>
<keyword evidence="3" id="KW-1185">Reference proteome</keyword>